<feature type="non-terminal residue" evidence="1">
    <location>
        <position position="71"/>
    </location>
</feature>
<sequence length="71" mass="8113">MFSRVKAFNHLSRSNDFVLRSNVFCLVALMSSSETLSSASRSILLVFSPLVYKEDLGYFFCLSFPCEFNSR</sequence>
<gene>
    <name evidence="1" type="ORF">GIB67_002332</name>
</gene>
<evidence type="ECO:0000313" key="1">
    <source>
        <dbReference type="EMBL" id="KAF6134931.1"/>
    </source>
</evidence>
<accession>A0A7J7KX40</accession>
<comment type="caution">
    <text evidence="1">The sequence shown here is derived from an EMBL/GenBank/DDBJ whole genome shotgun (WGS) entry which is preliminary data.</text>
</comment>
<name>A0A7J7KX40_9MAGN</name>
<reference evidence="1 2" key="1">
    <citation type="journal article" date="2020" name="IScience">
        <title>Genome Sequencing of the Endangered Kingdonia uniflora (Circaeasteraceae, Ranunculales) Reveals Potential Mechanisms of Evolutionary Specialization.</title>
        <authorList>
            <person name="Sun Y."/>
            <person name="Deng T."/>
            <person name="Zhang A."/>
            <person name="Moore M.J."/>
            <person name="Landis J.B."/>
            <person name="Lin N."/>
            <person name="Zhang H."/>
            <person name="Zhang X."/>
            <person name="Huang J."/>
            <person name="Zhang X."/>
            <person name="Sun H."/>
            <person name="Wang H."/>
        </authorList>
    </citation>
    <scope>NUCLEOTIDE SEQUENCE [LARGE SCALE GENOMIC DNA]</scope>
    <source>
        <strain evidence="1">TB1705</strain>
        <tissue evidence="1">Leaf</tissue>
    </source>
</reference>
<dbReference type="Proteomes" id="UP000541444">
    <property type="component" value="Unassembled WGS sequence"/>
</dbReference>
<organism evidence="1 2">
    <name type="scientific">Kingdonia uniflora</name>
    <dbReference type="NCBI Taxonomy" id="39325"/>
    <lineage>
        <taxon>Eukaryota</taxon>
        <taxon>Viridiplantae</taxon>
        <taxon>Streptophyta</taxon>
        <taxon>Embryophyta</taxon>
        <taxon>Tracheophyta</taxon>
        <taxon>Spermatophyta</taxon>
        <taxon>Magnoliopsida</taxon>
        <taxon>Ranunculales</taxon>
        <taxon>Circaeasteraceae</taxon>
        <taxon>Kingdonia</taxon>
    </lineage>
</organism>
<dbReference type="AlphaFoldDB" id="A0A7J7KX40"/>
<protein>
    <submittedName>
        <fullName evidence="1">Uncharacterized protein</fullName>
    </submittedName>
</protein>
<dbReference type="EMBL" id="JACGCM010002827">
    <property type="protein sequence ID" value="KAF6134931.1"/>
    <property type="molecule type" value="Genomic_DNA"/>
</dbReference>
<evidence type="ECO:0000313" key="2">
    <source>
        <dbReference type="Proteomes" id="UP000541444"/>
    </source>
</evidence>
<keyword evidence="2" id="KW-1185">Reference proteome</keyword>
<proteinExistence type="predicted"/>